<evidence type="ECO:0000256" key="1">
    <source>
        <dbReference type="SAM" id="MobiDB-lite"/>
    </source>
</evidence>
<feature type="region of interest" description="Disordered" evidence="1">
    <location>
        <begin position="2561"/>
        <end position="2582"/>
    </location>
</feature>
<feature type="domain" description="DUF11" evidence="2">
    <location>
        <begin position="3118"/>
        <end position="3231"/>
    </location>
</feature>
<dbReference type="Proteomes" id="UP000245250">
    <property type="component" value="Chromosome"/>
</dbReference>
<keyword evidence="4" id="KW-1185">Reference proteome</keyword>
<feature type="domain" description="DUF11" evidence="2">
    <location>
        <begin position="2468"/>
        <end position="2577"/>
    </location>
</feature>
<dbReference type="Pfam" id="PF22352">
    <property type="entry name" value="K319L-like_PKD"/>
    <property type="match status" value="1"/>
</dbReference>
<sequence length="3859" mass="403052">MAQFYVSPIFRNFSKKLFLAFILLVLHISKIGAQNCTVNAGVLNVTICETDALVLTGNNPSPIIGNVLWTQISGPAVVIDTPNSPSTIITGYTGGNTYIFRYSATCGDGILAYQDKVVNVQPITIANAGGNITSCPNSSGNLSITANAPQNTGETGYWEIVGANNAGVVINFPNLPTSTINLPATSCGTTTLQWVIEGPEYAPGQRCRTTSQITVTNYGGVTPVSAGPDQTLSNCYTTTQSTNLTGAYGGCGLNGQNGQWTFVSGPNTPTIGSPGSNNTQVSNLVQGTYTFRWTVTGPCASGNDLVVINVPAATQDVTTLPGGDEDIFFCDNTITQVTLVAQTPLYAGETVQWTQISGATATIVSPTNPTTLITGISDSGDPYKFRYTLTNSNTGCVFTKDYNIQYNGATRTIIANNGNDIAGSCNATVFTIPLTVTGTGVNQYRIVSGPSTSPLAPFPTALQNVGNSLTLTLTESGEYTVEFIRSQNGTLPIGCDYGFDTLNIIVSGDPTPSNAGSDVSLPCGDTSTMLSGVITGDGMHFWSQLSGPNEATIADNFAVDTQVTGLIPGTYVFEYITKGGGATCGFSISTVTIYVSDSTLGTTDAGPNEVVCANSQVTLAATPVQSGEIGTWSQISGPNTISFSNVNDPNAVATGFITNTSQYELQWTVSYLHPGPSCSSAISDTVTIITNNSTASSTSDAGSDACYPAGTISFNLSGNTPGVFEIGLWSVTPSAGVVFADSSDPNTLVTVPGNGTYVFTWAIQSITRLCAPNTSDVSVTIADTPPAANAGPDQEICGNTITMAATASSGAVGTWTRISGVGSYTISDIHDPNAVFTFTYSGYYIFRWTVDAEVCGEAFDDVNLTIGIPPHQAVAGPDQNVCNNTSVTMAGSTYDSFFEAGQWSVLTGAPNQPTIVDPSNPNTVINGLVTGTYTFRWTITAKSIFLCSGSFDDMIVVVTPTANAGTDQSYCDVSSVQLKGNENSTGTWTLTSTTGNPADVTITQSPSNSYIANATVVPGNNYVFTYTTTSTTFPDGSTCPGSSDLVNISIFSGASIDPDAGPDQTLCISDVAGTTTLAGNSPPVDVTTAEWRFVYQPTGSVATINTPNSPTSTLSNLTVPGLYVLEWVFESQSCRTLSDVVRIVMNEAPSTANAGPDDAVACQTTYQTAATAPTVGIGTWTITNQPAGASAVIDSPNSPVTTLSNVTVLGTYTLAWTVTNGPFTSPSLCQPSSDTVDITFNDDPPTVANAGPDQELCDTASVTMAANAPVIGIGTWTQISGPNTATIASPNNPNSLILQLIAGTYEFSWTIATTGCISEDRVIITIYDLPSTANAGPNQIIPQFSPVNMNASTPIVGTGEWTQVSGPSIVGFTDATSPTTTVTGTVSGIYVLEWTVSNGNCAVSSDTMNLTILSVADLELTKTVNPVTGSAGDVVTFNLQIFNNNSLGGTVNATGVSVRDYIPSGYTIVPGSVNLAGIYNVGDNTVTWNNLTVPVGGRVNLTFQAVIKTTGNYVNNAEIIASDQFDPDSTPNNNIATEDDQDDASIILDVADLSLQKTVSPATVSINDNVIFTIRVTNSGPNNATGITVSDQLPPGYTYVSDNGAGKYNSTTGIWNVGNLNNGNSLALQITAKVNVVSNVNDYINIAEVETAKQLDPDSTPGNGLPEDDMASATVSLKQADLELTKSVTPTSAAAGQQVDFTLNVLNRGPGNATGVDVQDVIPVGYTLIPGSVSTGGTYQVATATLEWKDLYLPANSNINLTFSALVNPLGNYLNIAQITASDLPDPDSTPNNNVASEDDQDNAEITFIGPSADLSLVKNVVAGNTSPVVGSQISFELIIKNDGPNNATGVQVTDLLPSGFQYVNYSSSAGLYDSTTGVWNVGTVDVGVSESLILDVKVLPSGDYLNVTQVTASNLPDPDSTPNNDDGDQSEDDEDNAVVTPIPPSADLSLTKTVSNPAPLVGSIVTFTIITTNSGPQDTALVQVTDLLPSGYTFTSFNATSGTYDSTTGLWTLDILESSESETLQINAIVNPTGDYNNVAEVTNSDNPDPDSTPNNGIPTEDDYGTATTIPIQQSSDLSLTKTVNTSAPLVGSLVTFEIVVTNNGPQDNFGVQATDVLPSGYTFTGFTVSTGTYDTTTGIWNVGNLVTGDSETLQIVARVNPTGDYTNTAEITGANLPDPNSTPNNGITTEDDYAEATTVPVPTSADLSLTKTVSNPTPLVGSLVTFSIQVTNSGPQEANGVIVTDLLPSGYTYVSYSATTGSYIPANGIWDVGNMPISDSYTLQITALVNATGNYTNSAEITASSQPDPDSTPNNGITTEDDYAEATTTPIATSSDLSLTKTVNNATPLVGSQVIFNLQVNNAGPQATDNVAVTDLLPSGYTYQSYTATAGSYDVATGVWTIGSMPIASNHTLQITALVNATGNYTNTAEITASSQPDPDSTPNNGITTEDDYAEATTTPIATSSDLSLTKTVNNTTPLVGSQVTFSLQINNAGPQATDNVAVTDLLPTGYNYVSYTATAGSYDAVTGIWTIGNMPIASNHTLQITALVNATGNYTNSAEITASSQPDPDSTPNNGITTEDDYAEVTTTPTAQSSDLSLTKTVNNSTPLAGSPVTFAVVVTNNGPQDNTGVQITDLLPSGYTFSSFTVSTGTYNSITGLWNIGNLANGESETLQVTALVNASGDYLNIAEVTAANLPDPNSTPNNGVPTENDYATATITPTAQSADLSLTKTVNNANPLVGSLITFEVVVTNNGPQDTSGVTVTDLLPNGYTYSNFTISTGTYNPTTGLWTIGNLINGKSETLQIFAVVNPTGNYLNVAEVTASALPDPDSTPNNGVTTEDDYATATVTANAQAADLALTKTVNNPTPLVGSPVIFEIITTNNGPQNTTGVEITDLLPTGYTFVNYSATKGLYNAVTGKWTIGSFLNGDSQVLRITAIVNPTGNYVNTAEVTASSLPDPNSTPNNGVPTENDYGTATTAPLGQSADLSLTKTVNNATPLIGSSVTFEIVISNNGPQNATGVEVTDLLPSGYTFSGFTATKGTYNNTTGKWIIGSLVNGDSQTLQLTAIVNATGNYLNTAEVTASSLPDPNSTPNNGVTTEDDYASVSTSPVVPMADLSLVKAVVGGNLSPIFGATITFEITVTNSGPQNATGVQVKDLLPSGYEYVVYSSTAGQYYNTTGIWDIGTIPNGASESLLIGAKVNTTGVYQNVAEVYASNELDPDSTPNNNVSGEDDISSVLLTPVPAVADLSIEKRVINNILTPNVGSQITFSITVTNSGPSIATGVTVKDILPSGYEYIFYNSTSGAYDRATGEWNPGIILPGNSHTLLLNVNVKSPTGTPDEYLNIAEVMTSDQFDPDSTPGNGVTTEDDYDSISVTPVIVMADLSITKTALNQNNVYDVGATVIFTVTVKNDGPANASGVMVKDLLPAGFTYLTSSPTSGLYNYITGVWNVGNIANGTDQSVDIYTRVNPPSGTANEYTNVTEVIASNLPDPDSTPNNGVITEDDYDSLTINVAVADLSLEKTVSNKNANVNEVVTFTLQLNNEGPSTATGVAVEDIIPLGYKNISSINNGGIFSLNTIKWVNLTVPVGGITLTYQATVANPLGLESVDYVNITQVTASNQFDPDSTPNNDNGDQSEDDEDSESINIPSTDIAINKEVDKTDVPMDTQVTFTITAENLGNLTATNVEVQDVLPKGYSFVSSTVTSGTYDPKTGIWNIPSINTGTLQTLTLTVKVIDFNDYLNTAHLTKLDQIDTNSTNNQDSATVSPNCLKIYNEFSPNDDGQNDFFYIDCIDRYPDNQLEIFNRWGNLVYYKKGYNNTWDGKEENSSKTLPEGTYFYILDLGDGSKKTSGWLYLK</sequence>
<dbReference type="RefSeq" id="WP_109193012.1">
    <property type="nucleotide sequence ID" value="NZ_CP029255.1"/>
</dbReference>
<dbReference type="PANTHER" id="PTHR34819">
    <property type="entry name" value="LARGE CYSTEINE-RICH PERIPLASMIC PROTEIN OMCB"/>
    <property type="match status" value="1"/>
</dbReference>
<organism evidence="3 4">
    <name type="scientific">Flavobacterium crocinum</name>
    <dbReference type="NCBI Taxonomy" id="2183896"/>
    <lineage>
        <taxon>Bacteria</taxon>
        <taxon>Pseudomonadati</taxon>
        <taxon>Bacteroidota</taxon>
        <taxon>Flavobacteriia</taxon>
        <taxon>Flavobacteriales</taxon>
        <taxon>Flavobacteriaceae</taxon>
        <taxon>Flavobacterium</taxon>
    </lineage>
</organism>
<feature type="region of interest" description="Disordered" evidence="1">
    <location>
        <begin position="1911"/>
        <end position="1951"/>
    </location>
</feature>
<dbReference type="KEGG" id="fcr:HYN56_15550"/>
<feature type="domain" description="DUF11" evidence="2">
    <location>
        <begin position="3386"/>
        <end position="3502"/>
    </location>
</feature>
<evidence type="ECO:0000259" key="2">
    <source>
        <dbReference type="Pfam" id="PF01345"/>
    </source>
</evidence>
<gene>
    <name evidence="3" type="ORF">HYN56_15550</name>
</gene>
<dbReference type="NCBIfam" id="TIGR01451">
    <property type="entry name" value="B_ant_repeat"/>
    <property type="match status" value="18"/>
</dbReference>
<feature type="region of interest" description="Disordered" evidence="1">
    <location>
        <begin position="2039"/>
        <end position="2063"/>
    </location>
</feature>
<feature type="compositionally biased region" description="Polar residues" evidence="1">
    <location>
        <begin position="2039"/>
        <end position="2059"/>
    </location>
</feature>
<feature type="domain" description="DUF11" evidence="2">
    <location>
        <begin position="1417"/>
        <end position="1535"/>
    </location>
</feature>
<feature type="region of interest" description="Disordered" evidence="1">
    <location>
        <begin position="3622"/>
        <end position="3652"/>
    </location>
</feature>
<feature type="domain" description="DUF11" evidence="2">
    <location>
        <begin position="2208"/>
        <end position="2317"/>
    </location>
</feature>
<feature type="compositionally biased region" description="Polar residues" evidence="1">
    <location>
        <begin position="2561"/>
        <end position="2580"/>
    </location>
</feature>
<dbReference type="OrthoDB" id="9805017at2"/>
<protein>
    <recommendedName>
        <fullName evidence="2">DUF11 domain-containing protein</fullName>
    </recommendedName>
</protein>
<proteinExistence type="predicted"/>
<accession>A0A2S1YN94</accession>
<dbReference type="InterPro" id="IPR026341">
    <property type="entry name" value="T9SS_type_B"/>
</dbReference>
<dbReference type="EMBL" id="CP029255">
    <property type="protein sequence ID" value="AWK05574.1"/>
    <property type="molecule type" value="Genomic_DNA"/>
</dbReference>
<dbReference type="InterPro" id="IPR051172">
    <property type="entry name" value="Chlamydia_OmcB"/>
</dbReference>
<feature type="domain" description="DUF11" evidence="2">
    <location>
        <begin position="1681"/>
        <end position="1797"/>
    </location>
</feature>
<reference evidence="3 4" key="1">
    <citation type="submission" date="2018-05" db="EMBL/GenBank/DDBJ databases">
        <title>Genome sequencing of Flavobacterium sp. HYN0056.</title>
        <authorList>
            <person name="Yi H."/>
            <person name="Baek C."/>
        </authorList>
    </citation>
    <scope>NUCLEOTIDE SEQUENCE [LARGE SCALE GENOMIC DNA]</scope>
    <source>
        <strain evidence="3 4">HYN0056</strain>
    </source>
</reference>
<feature type="domain" description="DUF11" evidence="2">
    <location>
        <begin position="1552"/>
        <end position="1660"/>
    </location>
</feature>
<feature type="region of interest" description="Disordered" evidence="1">
    <location>
        <begin position="2954"/>
        <end position="2973"/>
    </location>
</feature>
<feature type="compositionally biased region" description="Acidic residues" evidence="1">
    <location>
        <begin position="1926"/>
        <end position="1937"/>
    </location>
</feature>
<feature type="domain" description="DUF11" evidence="2">
    <location>
        <begin position="2988"/>
        <end position="3098"/>
    </location>
</feature>
<feature type="domain" description="DUF11" evidence="2">
    <location>
        <begin position="1814"/>
        <end position="1926"/>
    </location>
</feature>
<feature type="compositionally biased region" description="Polar residues" evidence="1">
    <location>
        <begin position="2301"/>
        <end position="2319"/>
    </location>
</feature>
<feature type="domain" description="DUF11" evidence="2">
    <location>
        <begin position="3520"/>
        <end position="3634"/>
    </location>
</feature>
<feature type="region of interest" description="Disordered" evidence="1">
    <location>
        <begin position="2432"/>
        <end position="2452"/>
    </location>
</feature>
<feature type="domain" description="DUF11" evidence="2">
    <location>
        <begin position="1948"/>
        <end position="2057"/>
    </location>
</feature>
<dbReference type="Pfam" id="PF01345">
    <property type="entry name" value="DUF11"/>
    <property type="match status" value="18"/>
</dbReference>
<feature type="compositionally biased region" description="Acidic residues" evidence="1">
    <location>
        <begin position="3637"/>
        <end position="3646"/>
    </location>
</feature>
<dbReference type="Gene3D" id="2.60.40.1170">
    <property type="entry name" value="Mu homology domain, subdomain B"/>
    <property type="match status" value="3"/>
</dbReference>
<feature type="compositionally biased region" description="Polar residues" evidence="1">
    <location>
        <begin position="3622"/>
        <end position="3631"/>
    </location>
</feature>
<dbReference type="Gene3D" id="2.60.40.3080">
    <property type="match status" value="7"/>
</dbReference>
<feature type="domain" description="DUF11" evidence="2">
    <location>
        <begin position="2078"/>
        <end position="2187"/>
    </location>
</feature>
<feature type="domain" description="DUF11" evidence="2">
    <location>
        <begin position="3250"/>
        <end position="3362"/>
    </location>
</feature>
<evidence type="ECO:0000313" key="3">
    <source>
        <dbReference type="EMBL" id="AWK05574.1"/>
    </source>
</evidence>
<dbReference type="InterPro" id="IPR047589">
    <property type="entry name" value="DUF11_rpt"/>
</dbReference>
<feature type="domain" description="DUF11" evidence="2">
    <location>
        <begin position="2338"/>
        <end position="2447"/>
    </location>
</feature>
<dbReference type="Gene3D" id="2.60.40.10">
    <property type="entry name" value="Immunoglobulins"/>
    <property type="match status" value="12"/>
</dbReference>
<feature type="domain" description="DUF11" evidence="2">
    <location>
        <begin position="2598"/>
        <end position="2707"/>
    </location>
</feature>
<dbReference type="InterPro" id="IPR013783">
    <property type="entry name" value="Ig-like_fold"/>
</dbReference>
<feature type="domain" description="DUF11" evidence="2">
    <location>
        <begin position="3654"/>
        <end position="3768"/>
    </location>
</feature>
<evidence type="ECO:0000313" key="4">
    <source>
        <dbReference type="Proteomes" id="UP000245250"/>
    </source>
</evidence>
<dbReference type="PANTHER" id="PTHR34819:SF3">
    <property type="entry name" value="CELL SURFACE PROTEIN"/>
    <property type="match status" value="1"/>
</dbReference>
<feature type="compositionally biased region" description="Polar residues" evidence="1">
    <location>
        <begin position="2432"/>
        <end position="2449"/>
    </location>
</feature>
<dbReference type="Pfam" id="PF13585">
    <property type="entry name" value="CHU_C"/>
    <property type="match status" value="1"/>
</dbReference>
<feature type="region of interest" description="Disordered" evidence="1">
    <location>
        <begin position="2301"/>
        <end position="2322"/>
    </location>
</feature>
<feature type="domain" description="DUF11" evidence="2">
    <location>
        <begin position="2858"/>
        <end position="2967"/>
    </location>
</feature>
<feature type="domain" description="DUF11" evidence="2">
    <location>
        <begin position="2728"/>
        <end position="2838"/>
    </location>
</feature>
<name>A0A2S1YN94_9FLAO</name>
<dbReference type="NCBIfam" id="TIGR04131">
    <property type="entry name" value="Bac_Flav_CTERM"/>
    <property type="match status" value="1"/>
</dbReference>
<dbReference type="InterPro" id="IPR001434">
    <property type="entry name" value="OmcB-like_DUF11"/>
</dbReference>